<accession>A0ABU0Z507</accession>
<gene>
    <name evidence="2" type="ORF">Q9R08_16935</name>
</gene>
<name>A0ABU0Z507_9MICO</name>
<dbReference type="InterPro" id="IPR032710">
    <property type="entry name" value="NTF2-like_dom_sf"/>
</dbReference>
<dbReference type="RefSeq" id="WP_308869317.1">
    <property type="nucleotide sequence ID" value="NZ_JAVFWO010000005.1"/>
</dbReference>
<dbReference type="Gene3D" id="3.10.450.50">
    <property type="match status" value="1"/>
</dbReference>
<feature type="domain" description="SnoaL-like" evidence="1">
    <location>
        <begin position="9"/>
        <end position="103"/>
    </location>
</feature>
<sequence length="109" mass="11664">MALIPAPISAFIDATNAGDSDAFVAAFAEDGSLDDWGRVAHGHAGIREWDRTDNIGKQSHFELVDIAAEAPPETYLVHLAVTGNGFNGTSPFRFTLRDGLIRSVVIVPD</sequence>
<protein>
    <submittedName>
        <fullName evidence="2">Nuclear transport factor 2 family protein</fullName>
    </submittedName>
</protein>
<organism evidence="2 3">
    <name type="scientific">Microbacterium psychrotolerans</name>
    <dbReference type="NCBI Taxonomy" id="3068321"/>
    <lineage>
        <taxon>Bacteria</taxon>
        <taxon>Bacillati</taxon>
        <taxon>Actinomycetota</taxon>
        <taxon>Actinomycetes</taxon>
        <taxon>Micrococcales</taxon>
        <taxon>Microbacteriaceae</taxon>
        <taxon>Microbacterium</taxon>
    </lineage>
</organism>
<evidence type="ECO:0000313" key="2">
    <source>
        <dbReference type="EMBL" id="MDQ7879679.1"/>
    </source>
</evidence>
<keyword evidence="3" id="KW-1185">Reference proteome</keyword>
<proteinExistence type="predicted"/>
<comment type="caution">
    <text evidence="2">The sequence shown here is derived from an EMBL/GenBank/DDBJ whole genome shotgun (WGS) entry which is preliminary data.</text>
</comment>
<dbReference type="InterPro" id="IPR037401">
    <property type="entry name" value="SnoaL-like"/>
</dbReference>
<dbReference type="SUPFAM" id="SSF54427">
    <property type="entry name" value="NTF2-like"/>
    <property type="match status" value="1"/>
</dbReference>
<dbReference type="Pfam" id="PF12680">
    <property type="entry name" value="SnoaL_2"/>
    <property type="match status" value="1"/>
</dbReference>
<reference evidence="2 3" key="1">
    <citation type="submission" date="2023-08" db="EMBL/GenBank/DDBJ databases">
        <title>Microbacterium psychrotolerans sp. nov., a psychrotolerant bacterium isolated from soil in Heilongjiang Province, China.</title>
        <authorList>
            <person name="An P."/>
            <person name="Zhao D."/>
            <person name="Xiang H."/>
        </authorList>
    </citation>
    <scope>NUCLEOTIDE SEQUENCE [LARGE SCALE GENOMIC DNA]</scope>
    <source>
        <strain evidence="2 3">QXD-8</strain>
    </source>
</reference>
<evidence type="ECO:0000259" key="1">
    <source>
        <dbReference type="Pfam" id="PF12680"/>
    </source>
</evidence>
<evidence type="ECO:0000313" key="3">
    <source>
        <dbReference type="Proteomes" id="UP001235133"/>
    </source>
</evidence>
<dbReference type="EMBL" id="JAVFWO010000005">
    <property type="protein sequence ID" value="MDQ7879679.1"/>
    <property type="molecule type" value="Genomic_DNA"/>
</dbReference>
<dbReference type="Proteomes" id="UP001235133">
    <property type="component" value="Unassembled WGS sequence"/>
</dbReference>